<dbReference type="EMBL" id="SLWF01000024">
    <property type="protein sequence ID" value="TCN81373.1"/>
    <property type="molecule type" value="Genomic_DNA"/>
</dbReference>
<dbReference type="InterPro" id="IPR050824">
    <property type="entry name" value="Thiol_disulfide_DsbA"/>
</dbReference>
<name>A0A4R2F5N0_9GAMM</name>
<dbReference type="AlphaFoldDB" id="A0A4R2F5N0"/>
<gene>
    <name evidence="9" type="ORF">EDC91_12427</name>
</gene>
<dbReference type="InterPro" id="IPR023205">
    <property type="entry name" value="DsbA/DsbL"/>
</dbReference>
<evidence type="ECO:0000256" key="6">
    <source>
        <dbReference type="PIRSR" id="PIRSR001488-1"/>
    </source>
</evidence>
<dbReference type="InterPro" id="IPR017937">
    <property type="entry name" value="Thioredoxin_CS"/>
</dbReference>
<comment type="similarity">
    <text evidence="1">Belongs to the thioredoxin family. DsbA subfamily.</text>
</comment>
<evidence type="ECO:0000256" key="2">
    <source>
        <dbReference type="ARBA" id="ARBA00013831"/>
    </source>
</evidence>
<feature type="chain" id="PRO_5020577348" description="Thiol:disulfide interchange protein DsbA" evidence="7">
    <location>
        <begin position="21"/>
        <end position="240"/>
    </location>
</feature>
<keyword evidence="4" id="KW-1015">Disulfide bond</keyword>
<protein>
    <recommendedName>
        <fullName evidence="2">Thiol:disulfide interchange protein DsbA</fullName>
    </recommendedName>
</protein>
<comment type="caution">
    <text evidence="9">The sequence shown here is derived from an EMBL/GenBank/DDBJ whole genome shotgun (WGS) entry which is preliminary data.</text>
</comment>
<dbReference type="PANTHER" id="PTHR35891:SF2">
    <property type="entry name" value="THIOL:DISULFIDE INTERCHANGE PROTEIN DSBA"/>
    <property type="match status" value="1"/>
</dbReference>
<evidence type="ECO:0000313" key="9">
    <source>
        <dbReference type="EMBL" id="TCN81373.1"/>
    </source>
</evidence>
<dbReference type="PANTHER" id="PTHR35891">
    <property type="entry name" value="THIOL:DISULFIDE INTERCHANGE PROTEIN DSBA"/>
    <property type="match status" value="1"/>
</dbReference>
<keyword evidence="5" id="KW-0676">Redox-active center</keyword>
<dbReference type="RefSeq" id="WP_133039805.1">
    <property type="nucleotide sequence ID" value="NZ_SLWF01000024.1"/>
</dbReference>
<evidence type="ECO:0000256" key="5">
    <source>
        <dbReference type="ARBA" id="ARBA00023284"/>
    </source>
</evidence>
<feature type="signal peptide" evidence="7">
    <location>
        <begin position="1"/>
        <end position="20"/>
    </location>
</feature>
<dbReference type="PIRSF" id="PIRSF001488">
    <property type="entry name" value="Tdi_protein"/>
    <property type="match status" value="1"/>
</dbReference>
<feature type="disulfide bond" description="Redox-active" evidence="6">
    <location>
        <begin position="50"/>
        <end position="53"/>
    </location>
</feature>
<evidence type="ECO:0000256" key="1">
    <source>
        <dbReference type="ARBA" id="ARBA00005791"/>
    </source>
</evidence>
<keyword evidence="9" id="KW-0413">Isomerase</keyword>
<evidence type="ECO:0000256" key="7">
    <source>
        <dbReference type="SAM" id="SignalP"/>
    </source>
</evidence>
<dbReference type="Proteomes" id="UP000294832">
    <property type="component" value="Unassembled WGS sequence"/>
</dbReference>
<keyword evidence="3 7" id="KW-0732">Signal</keyword>
<dbReference type="OrthoDB" id="9784896at2"/>
<accession>A0A4R2F5N0</accession>
<evidence type="ECO:0000313" key="10">
    <source>
        <dbReference type="Proteomes" id="UP000294832"/>
    </source>
</evidence>
<dbReference type="Pfam" id="PF01323">
    <property type="entry name" value="DSBA"/>
    <property type="match status" value="1"/>
</dbReference>
<reference evidence="9 10" key="1">
    <citation type="submission" date="2019-03" db="EMBL/GenBank/DDBJ databases">
        <title>Freshwater and sediment microbial communities from various areas in North America, analyzing microbe dynamics in response to fracking.</title>
        <authorList>
            <person name="Lamendella R."/>
        </authorList>
    </citation>
    <scope>NUCLEOTIDE SEQUENCE [LARGE SCALE GENOMIC DNA]</scope>
    <source>
        <strain evidence="9 10">74A</strain>
    </source>
</reference>
<evidence type="ECO:0000259" key="8">
    <source>
        <dbReference type="Pfam" id="PF01323"/>
    </source>
</evidence>
<dbReference type="SUPFAM" id="SSF52833">
    <property type="entry name" value="Thioredoxin-like"/>
    <property type="match status" value="1"/>
</dbReference>
<dbReference type="GO" id="GO:0016853">
    <property type="term" value="F:isomerase activity"/>
    <property type="evidence" value="ECO:0007669"/>
    <property type="project" value="UniProtKB-KW"/>
</dbReference>
<evidence type="ECO:0000256" key="3">
    <source>
        <dbReference type="ARBA" id="ARBA00022729"/>
    </source>
</evidence>
<dbReference type="InterPro" id="IPR036249">
    <property type="entry name" value="Thioredoxin-like_sf"/>
</dbReference>
<dbReference type="PROSITE" id="PS00194">
    <property type="entry name" value="THIOREDOXIN_1"/>
    <property type="match status" value="1"/>
</dbReference>
<dbReference type="Gene3D" id="3.40.30.10">
    <property type="entry name" value="Glutaredoxin"/>
    <property type="match status" value="1"/>
</dbReference>
<dbReference type="GO" id="GO:0016491">
    <property type="term" value="F:oxidoreductase activity"/>
    <property type="evidence" value="ECO:0007669"/>
    <property type="project" value="InterPro"/>
</dbReference>
<dbReference type="InterPro" id="IPR001853">
    <property type="entry name" value="DSBA-like_thioredoxin_dom"/>
</dbReference>
<feature type="domain" description="DSBA-like thioredoxin" evidence="8">
    <location>
        <begin position="42"/>
        <end position="198"/>
    </location>
</feature>
<organism evidence="9 10">
    <name type="scientific">Shewanella fodinae</name>
    <dbReference type="NCBI Taxonomy" id="552357"/>
    <lineage>
        <taxon>Bacteria</taxon>
        <taxon>Pseudomonadati</taxon>
        <taxon>Pseudomonadota</taxon>
        <taxon>Gammaproteobacteria</taxon>
        <taxon>Alteromonadales</taxon>
        <taxon>Shewanellaceae</taxon>
        <taxon>Shewanella</taxon>
    </lineage>
</organism>
<sequence>MLKPILVAVVISVASLSAQAADFIEGKHYTQIADKGSATPNVSEFFSFYCPHCYQMSQKYLPFIKANLKPGVAFESKHVDFMNSDLGTEVMKSLAVMEQLGLEKQLAHEMFAAIQGDADHSQAGHQHQSTINSRDDIKAIFAKAGVAAAKYDEVADSSAVNDTIKLWRKQQNDFRIDSVPTFIVNDKYMINLSEMHSVKDLVDVINYLATEKDAKKSGGSIGWLFLALCGLAALTRRRIA</sequence>
<dbReference type="CDD" id="cd03019">
    <property type="entry name" value="DsbA_DsbA"/>
    <property type="match status" value="1"/>
</dbReference>
<proteinExistence type="inferred from homology"/>
<evidence type="ECO:0000256" key="4">
    <source>
        <dbReference type="ARBA" id="ARBA00023157"/>
    </source>
</evidence>
<keyword evidence="10" id="KW-1185">Reference proteome</keyword>